<dbReference type="Gene3D" id="3.40.50.620">
    <property type="entry name" value="HUPs"/>
    <property type="match status" value="2"/>
</dbReference>
<name>A0A223V2Q1_9FLAO</name>
<dbReference type="RefSeq" id="WP_094996299.1">
    <property type="nucleotide sequence ID" value="NZ_BMJL01000001.1"/>
</dbReference>
<dbReference type="Pfam" id="PF00582">
    <property type="entry name" value="Usp"/>
    <property type="match status" value="2"/>
</dbReference>
<dbReference type="SUPFAM" id="SSF52402">
    <property type="entry name" value="Adenine nucleotide alpha hydrolases-like"/>
    <property type="match status" value="2"/>
</dbReference>
<keyword evidence="3" id="KW-1185">Reference proteome</keyword>
<reference evidence="2 3" key="1">
    <citation type="submission" date="2017-08" db="EMBL/GenBank/DDBJ databases">
        <title>The complete genome sequence of Maribacter sp. B1, isolated from deep-sea sediment.</title>
        <authorList>
            <person name="Wu Y.-H."/>
            <person name="Cheng H."/>
            <person name="Xu X.-W."/>
        </authorList>
    </citation>
    <scope>NUCLEOTIDE SEQUENCE [LARGE SCALE GENOMIC DNA]</scope>
    <source>
        <strain evidence="2 3">B1</strain>
    </source>
</reference>
<dbReference type="AlphaFoldDB" id="A0A223V2Q1"/>
<evidence type="ECO:0000256" key="1">
    <source>
        <dbReference type="ARBA" id="ARBA00008791"/>
    </source>
</evidence>
<dbReference type="PANTHER" id="PTHR46268">
    <property type="entry name" value="STRESS RESPONSE PROTEIN NHAX"/>
    <property type="match status" value="1"/>
</dbReference>
<evidence type="ECO:0000313" key="3">
    <source>
        <dbReference type="Proteomes" id="UP000215244"/>
    </source>
</evidence>
<comment type="similarity">
    <text evidence="1">Belongs to the universal stress protein A family.</text>
</comment>
<proteinExistence type="inferred from homology"/>
<dbReference type="InterPro" id="IPR006015">
    <property type="entry name" value="Universal_stress_UspA"/>
</dbReference>
<dbReference type="InterPro" id="IPR006016">
    <property type="entry name" value="UspA"/>
</dbReference>
<dbReference type="EMBL" id="CP022957">
    <property type="protein sequence ID" value="ASV29675.1"/>
    <property type="molecule type" value="Genomic_DNA"/>
</dbReference>
<dbReference type="PRINTS" id="PR01438">
    <property type="entry name" value="UNVRSLSTRESS"/>
</dbReference>
<evidence type="ECO:0000313" key="2">
    <source>
        <dbReference type="EMBL" id="ASV29675.1"/>
    </source>
</evidence>
<protein>
    <submittedName>
        <fullName evidence="2">Universal stress protein UspA</fullName>
    </submittedName>
</protein>
<dbReference type="OrthoDB" id="9788959at2"/>
<sequence>MKSIIVPIDFSEISENAFEVAASIAKKNDATLYVLHMLELNQAMLTSTEGFHPEQTVFLIKLAEKRLNDFLDKPYLKGVKVEPIIKHYKVFGEISNVAEENNVDLIVMGSQGADGLKEMFVGSNTEKVVRNSDIPVLVIKSKAKDFNPKQMVFACDLKSENIHALQRAKSIADSFSAELKLVYINTPGDDFLSTAEIQQRIKSFCDLVGFDLLIAIYNDYNVERGVLNFGMESNADMIGVPTHGRTGLSHFFMGSIGEDIANHANLPVVTFKI</sequence>
<dbReference type="InterPro" id="IPR014729">
    <property type="entry name" value="Rossmann-like_a/b/a_fold"/>
</dbReference>
<dbReference type="Proteomes" id="UP000215244">
    <property type="component" value="Chromosome"/>
</dbReference>
<organism evidence="2 3">
    <name type="scientific">Maribacter cobaltidurans</name>
    <dbReference type="NCBI Taxonomy" id="1178778"/>
    <lineage>
        <taxon>Bacteria</taxon>
        <taxon>Pseudomonadati</taxon>
        <taxon>Bacteroidota</taxon>
        <taxon>Flavobacteriia</taxon>
        <taxon>Flavobacteriales</taxon>
        <taxon>Flavobacteriaceae</taxon>
        <taxon>Maribacter</taxon>
    </lineage>
</organism>
<gene>
    <name evidence="2" type="ORF">CJ263_05290</name>
</gene>
<dbReference type="KEGG" id="marb:CJ263_05290"/>
<accession>A0A223V2Q1</accession>
<dbReference type="PANTHER" id="PTHR46268:SF6">
    <property type="entry name" value="UNIVERSAL STRESS PROTEIN UP12"/>
    <property type="match status" value="1"/>
</dbReference>
<dbReference type="CDD" id="cd00293">
    <property type="entry name" value="USP-like"/>
    <property type="match status" value="1"/>
</dbReference>